<proteinExistence type="inferred from homology"/>
<organism evidence="4 5">
    <name type="scientific">Mycobacterium paraseoulense</name>
    <dbReference type="NCBI Taxonomy" id="590652"/>
    <lineage>
        <taxon>Bacteria</taxon>
        <taxon>Bacillati</taxon>
        <taxon>Actinomycetota</taxon>
        <taxon>Actinomycetes</taxon>
        <taxon>Mycobacteriales</taxon>
        <taxon>Mycobacteriaceae</taxon>
        <taxon>Mycobacterium</taxon>
    </lineage>
</organism>
<dbReference type="OrthoDB" id="9808187at2"/>
<evidence type="ECO:0000256" key="1">
    <source>
        <dbReference type="ARBA" id="ARBA00006484"/>
    </source>
</evidence>
<evidence type="ECO:0000256" key="3">
    <source>
        <dbReference type="RuleBase" id="RU000363"/>
    </source>
</evidence>
<keyword evidence="2" id="KW-0560">Oxidoreductase</keyword>
<reference evidence="4 5" key="1">
    <citation type="submission" date="2017-02" db="EMBL/GenBank/DDBJ databases">
        <title>The new phylogeny of genus Mycobacterium.</title>
        <authorList>
            <person name="Tortoli E."/>
            <person name="Trovato A."/>
            <person name="Cirillo D.M."/>
        </authorList>
    </citation>
    <scope>NUCLEOTIDE SEQUENCE [LARGE SCALE GENOMIC DNA]</scope>
    <source>
        <strain evidence="4 5">DSM 45000</strain>
    </source>
</reference>
<protein>
    <recommendedName>
        <fullName evidence="6">Short-chain dehydrogenase</fullName>
    </recommendedName>
</protein>
<evidence type="ECO:0000313" key="5">
    <source>
        <dbReference type="Proteomes" id="UP000192513"/>
    </source>
</evidence>
<dbReference type="GO" id="GO:0016491">
    <property type="term" value="F:oxidoreductase activity"/>
    <property type="evidence" value="ECO:0007669"/>
    <property type="project" value="UniProtKB-KW"/>
</dbReference>
<name>A0A1X0IG26_9MYCO</name>
<dbReference type="InterPro" id="IPR036291">
    <property type="entry name" value="NAD(P)-bd_dom_sf"/>
</dbReference>
<keyword evidence="5" id="KW-1185">Reference proteome</keyword>
<comment type="similarity">
    <text evidence="1 3">Belongs to the short-chain dehydrogenases/reductases (SDR) family.</text>
</comment>
<dbReference type="EMBL" id="MVIE01000004">
    <property type="protein sequence ID" value="ORB45468.1"/>
    <property type="molecule type" value="Genomic_DNA"/>
</dbReference>
<accession>A0A1X0IG26</accession>
<dbReference type="PROSITE" id="PS00061">
    <property type="entry name" value="ADH_SHORT"/>
    <property type="match status" value="1"/>
</dbReference>
<dbReference type="PANTHER" id="PTHR45024:SF2">
    <property type="entry name" value="SCP2 DOMAIN-CONTAINING PROTEIN"/>
    <property type="match status" value="1"/>
</dbReference>
<dbReference type="STRING" id="590652.BST39_04450"/>
<dbReference type="InterPro" id="IPR020904">
    <property type="entry name" value="Sc_DH/Rdtase_CS"/>
</dbReference>
<dbReference type="InterPro" id="IPR002347">
    <property type="entry name" value="SDR_fam"/>
</dbReference>
<dbReference type="SUPFAM" id="SSF51735">
    <property type="entry name" value="NAD(P)-binding Rossmann-fold domains"/>
    <property type="match status" value="1"/>
</dbReference>
<gene>
    <name evidence="4" type="ORF">BST39_04450</name>
</gene>
<evidence type="ECO:0008006" key="6">
    <source>
        <dbReference type="Google" id="ProtNLM"/>
    </source>
</evidence>
<dbReference type="PANTHER" id="PTHR45024">
    <property type="entry name" value="DEHYDROGENASES, SHORT CHAIN"/>
    <property type="match status" value="1"/>
</dbReference>
<comment type="caution">
    <text evidence="4">The sequence shown here is derived from an EMBL/GenBank/DDBJ whole genome shotgun (WGS) entry which is preliminary data.</text>
</comment>
<dbReference type="InterPro" id="IPR051687">
    <property type="entry name" value="Peroxisomal_Beta-Oxidation"/>
</dbReference>
<dbReference type="AlphaFoldDB" id="A0A1X0IG26"/>
<dbReference type="Gene3D" id="3.40.50.720">
    <property type="entry name" value="NAD(P)-binding Rossmann-like Domain"/>
    <property type="match status" value="1"/>
</dbReference>
<evidence type="ECO:0000256" key="2">
    <source>
        <dbReference type="ARBA" id="ARBA00023002"/>
    </source>
</evidence>
<dbReference type="Pfam" id="PF00106">
    <property type="entry name" value="adh_short"/>
    <property type="match status" value="1"/>
</dbReference>
<evidence type="ECO:0000313" key="4">
    <source>
        <dbReference type="EMBL" id="ORB45468.1"/>
    </source>
</evidence>
<dbReference type="PRINTS" id="PR00080">
    <property type="entry name" value="SDRFAMILY"/>
</dbReference>
<dbReference type="Proteomes" id="UP000192513">
    <property type="component" value="Unassembled WGS sequence"/>
</dbReference>
<sequence length="324" mass="34459">MTEVRFDGQVVIVTGAGRGMGRAHALLLAERGATVVVNDVGSGMHGSGSDTGPADDVVAEIQTRGGNAIANFDDVSTSRGCDALVAAAVSEFGRVDAVLHNAGVFTFTPLAQIHDGTWDHIRSVSLDASLFLTRAAWPHFVAQGGGSVLYISSGAGLYGSPTLAHYGAAKTGMMGLARVAAHEGASANIRANVLAVGAHTRMTAHMLKDSPNLEKFWENYYRPELVSAAAAWLVHPDCTANGRFYEAMGSRVARFDYVESRGLCHLDLTVDDVRDHFAEIDEFGDLGSSHVFEDQVAYGEFLMKLHIEMGATPPEPDAVMPQQV</sequence>
<dbReference type="RefSeq" id="WP_158086184.1">
    <property type="nucleotide sequence ID" value="NZ_AP022619.1"/>
</dbReference>
<dbReference type="PRINTS" id="PR00081">
    <property type="entry name" value="GDHRDH"/>
</dbReference>